<dbReference type="Pfam" id="PF08689">
    <property type="entry name" value="Med5"/>
    <property type="match status" value="1"/>
</dbReference>
<keyword evidence="5 9" id="KW-0010">Activator</keyword>
<dbReference type="GO" id="GO:0006357">
    <property type="term" value="P:regulation of transcription by RNA polymerase II"/>
    <property type="evidence" value="ECO:0007669"/>
    <property type="project" value="InterPro"/>
</dbReference>
<dbReference type="EMBL" id="KZ819603">
    <property type="protein sequence ID" value="PWN35765.1"/>
    <property type="molecule type" value="Genomic_DNA"/>
</dbReference>
<evidence type="ECO:0000256" key="2">
    <source>
        <dbReference type="ARBA" id="ARBA00008782"/>
    </source>
</evidence>
<gene>
    <name evidence="9" type="primary">MED5</name>
    <name evidence="10" type="ORF">FA14DRAFT_160781</name>
</gene>
<evidence type="ECO:0000256" key="4">
    <source>
        <dbReference type="ARBA" id="ARBA00023015"/>
    </source>
</evidence>
<protein>
    <recommendedName>
        <fullName evidence="3 9">Mediator of RNA polymerase II transcription subunit 5</fullName>
    </recommendedName>
    <alternativeName>
        <fullName evidence="8 9">Mediator complex subunit 5</fullName>
    </alternativeName>
</protein>
<sequence>MAIEQTKTDWQPTIDINKNVSSSFVEPELAVLMHFLMDEPVDFRQKVEATKMLIGARIQSGLQDQEAYTITFFELLLGAAGGLAAVLSTPKALGGSESYSSIWQSGLCSLVPSIIQTIQAERTDVVRSDSELDDIEKACHLFVEKAKSLMDKCEVHRKATNSDKQNDVEKDADPDTIMMDSLISSTGGEGSSERSSIQAMLVQSLVDRDAVRLDRWQTGKHSLAEAEMLLRPSQITMDAKHMSMTVSEYTSQRLLSGEALDDPNFVEAIESDYSTQDQLCRALMESMLNWANNNELEPLSRACSMLLESSSALQIWLFFVSPAQALQPICVILDNPDLLQSGEDPSVLAPIVLFGQFVIQIGLGSGASLEDLCPSSRSRFLPSVMRSLTATRPLDRLSKMEQETVANWITALFGSDGISDDLIRASSPQLLMRIAPTIFSQAIIATSTNVIDMDTLRGGLTYFLQDLLSYTLPGALRSVANQIQRGQSGENADAENSKKYREVCIEVLRCVLLDESCSVTIKRLVSQQIVAVLEKDQLKAPLSDAEQGLLQHFIPFNQSQTRRTDIWIKGASSTMLPSTLDPLLNMNASLYSIMTQRGLDAVVSLLRKSEKSVIIQKPICFSLALIALQDTNQPKSSLADENTIRIITQLLQQDRSIDLRLLLTLCQAHLPHIHNAISAFLQLENATKKRMLSV</sequence>
<name>A0A316VJT3_9BASI</name>
<evidence type="ECO:0000256" key="3">
    <source>
        <dbReference type="ARBA" id="ARBA00020628"/>
    </source>
</evidence>
<evidence type="ECO:0000256" key="9">
    <source>
        <dbReference type="RuleBase" id="RU364142"/>
    </source>
</evidence>
<dbReference type="InParanoid" id="A0A316VJT3"/>
<evidence type="ECO:0000313" key="10">
    <source>
        <dbReference type="EMBL" id="PWN35765.1"/>
    </source>
</evidence>
<comment type="similarity">
    <text evidence="2 9">Belongs to the Mediator complex subunit 5 family.</text>
</comment>
<dbReference type="Proteomes" id="UP000245771">
    <property type="component" value="Unassembled WGS sequence"/>
</dbReference>
<dbReference type="STRING" id="1280837.A0A316VJT3"/>
<dbReference type="AlphaFoldDB" id="A0A316VJT3"/>
<dbReference type="InterPro" id="IPR014801">
    <property type="entry name" value="Mediator_Med5_fun"/>
</dbReference>
<proteinExistence type="inferred from homology"/>
<comment type="function">
    <text evidence="9">Component of the Mediator complex, a coactivator involved in the regulated transcription of nearly all RNA polymerase II-dependent genes. Mediator functions as a bridge to convey information from gene-specific regulatory proteins to the basal RNA polymerase II transcription machinery. Mediator is recruited to promoters by direct interactions with regulatory proteins and serves as a scaffold for the assembly of a functional preinitiation complex with RNA polymerase II and the general transcription factors.</text>
</comment>
<organism evidence="10 11">
    <name type="scientific">Meira miltonrushii</name>
    <dbReference type="NCBI Taxonomy" id="1280837"/>
    <lineage>
        <taxon>Eukaryota</taxon>
        <taxon>Fungi</taxon>
        <taxon>Dikarya</taxon>
        <taxon>Basidiomycota</taxon>
        <taxon>Ustilaginomycotina</taxon>
        <taxon>Exobasidiomycetes</taxon>
        <taxon>Exobasidiales</taxon>
        <taxon>Brachybasidiaceae</taxon>
        <taxon>Meira</taxon>
    </lineage>
</organism>
<keyword evidence="6 9" id="KW-0804">Transcription</keyword>
<dbReference type="OrthoDB" id="5549158at2759"/>
<dbReference type="PANTHER" id="PTHR35784:SF1">
    <property type="entry name" value="MEDIATOR OF RNA POLYMERASE II TRANSCRIPTION SUBUNIT 5"/>
    <property type="match status" value="1"/>
</dbReference>
<evidence type="ECO:0000256" key="5">
    <source>
        <dbReference type="ARBA" id="ARBA00023159"/>
    </source>
</evidence>
<evidence type="ECO:0000313" key="11">
    <source>
        <dbReference type="Proteomes" id="UP000245771"/>
    </source>
</evidence>
<dbReference type="GO" id="GO:0003712">
    <property type="term" value="F:transcription coregulator activity"/>
    <property type="evidence" value="ECO:0007669"/>
    <property type="project" value="InterPro"/>
</dbReference>
<dbReference type="GO" id="GO:0016592">
    <property type="term" value="C:mediator complex"/>
    <property type="evidence" value="ECO:0007669"/>
    <property type="project" value="InterPro"/>
</dbReference>
<keyword evidence="11" id="KW-1185">Reference proteome</keyword>
<reference evidence="10 11" key="1">
    <citation type="journal article" date="2018" name="Mol. Biol. Evol.">
        <title>Broad Genomic Sampling Reveals a Smut Pathogenic Ancestry of the Fungal Clade Ustilaginomycotina.</title>
        <authorList>
            <person name="Kijpornyongpan T."/>
            <person name="Mondo S.J."/>
            <person name="Barry K."/>
            <person name="Sandor L."/>
            <person name="Lee J."/>
            <person name="Lipzen A."/>
            <person name="Pangilinan J."/>
            <person name="LaButti K."/>
            <person name="Hainaut M."/>
            <person name="Henrissat B."/>
            <person name="Grigoriev I.V."/>
            <person name="Spatafora J.W."/>
            <person name="Aime M.C."/>
        </authorList>
    </citation>
    <scope>NUCLEOTIDE SEQUENCE [LARGE SCALE GENOMIC DNA]</scope>
    <source>
        <strain evidence="10 11">MCA 3882</strain>
    </source>
</reference>
<evidence type="ECO:0000256" key="7">
    <source>
        <dbReference type="ARBA" id="ARBA00023242"/>
    </source>
</evidence>
<keyword evidence="7 9" id="KW-0539">Nucleus</keyword>
<evidence type="ECO:0000256" key="8">
    <source>
        <dbReference type="ARBA" id="ARBA00031256"/>
    </source>
</evidence>
<accession>A0A316VJT3</accession>
<comment type="subcellular location">
    <subcellularLocation>
        <location evidence="1 9">Nucleus</location>
    </subcellularLocation>
</comment>
<comment type="subunit">
    <text evidence="9">Component of the Mediator complex.</text>
</comment>
<dbReference type="PANTHER" id="PTHR35784">
    <property type="entry name" value="MEDIATOR OF RNA POLYMERASE II TRANSCRIPTION SUBUNIT 5"/>
    <property type="match status" value="1"/>
</dbReference>
<evidence type="ECO:0000256" key="6">
    <source>
        <dbReference type="ARBA" id="ARBA00023163"/>
    </source>
</evidence>
<evidence type="ECO:0000256" key="1">
    <source>
        <dbReference type="ARBA" id="ARBA00004123"/>
    </source>
</evidence>
<keyword evidence="4 9" id="KW-0805">Transcription regulation</keyword>